<protein>
    <submittedName>
        <fullName evidence="1">Uncharacterized protein</fullName>
    </submittedName>
</protein>
<evidence type="ECO:0000313" key="1">
    <source>
        <dbReference type="EMBL" id="PKU61347.1"/>
    </source>
</evidence>
<reference evidence="1 2" key="2">
    <citation type="journal article" date="2017" name="Nature">
        <title>The Apostasia genome and the evolution of orchids.</title>
        <authorList>
            <person name="Zhang G.Q."/>
            <person name="Liu K.W."/>
            <person name="Li Z."/>
            <person name="Lohaus R."/>
            <person name="Hsiao Y.Y."/>
            <person name="Niu S.C."/>
            <person name="Wang J.Y."/>
            <person name="Lin Y.C."/>
            <person name="Xu Q."/>
            <person name="Chen L.J."/>
            <person name="Yoshida K."/>
            <person name="Fujiwara S."/>
            <person name="Wang Z.W."/>
            <person name="Zhang Y.Q."/>
            <person name="Mitsuda N."/>
            <person name="Wang M."/>
            <person name="Liu G.H."/>
            <person name="Pecoraro L."/>
            <person name="Huang H.X."/>
            <person name="Xiao X.J."/>
            <person name="Lin M."/>
            <person name="Wu X.Y."/>
            <person name="Wu W.L."/>
            <person name="Chen Y.Y."/>
            <person name="Chang S.B."/>
            <person name="Sakamoto S."/>
            <person name="Ohme-Takagi M."/>
            <person name="Yagi M."/>
            <person name="Zeng S.J."/>
            <person name="Shen C.Y."/>
            <person name="Yeh C.M."/>
            <person name="Luo Y.B."/>
            <person name="Tsai W.C."/>
            <person name="Van de Peer Y."/>
            <person name="Liu Z.J."/>
        </authorList>
    </citation>
    <scope>NUCLEOTIDE SEQUENCE [LARGE SCALE GENOMIC DNA]</scope>
    <source>
        <tissue evidence="1">The whole plant</tissue>
    </source>
</reference>
<sequence length="114" mass="12464">MGNSSGRSGTPTMIIFPWVFKRKINGTISCFADTVFIIPSMVPIAAYKRSLLTINASAPKVLMASSFLFRDVLITVTFIPKALPNLTATWPSPPRPTTPRCFPGSSRLKVFMGL</sequence>
<dbReference type="Proteomes" id="UP000233837">
    <property type="component" value="Unassembled WGS sequence"/>
</dbReference>
<organism evidence="1 2">
    <name type="scientific">Dendrobium catenatum</name>
    <dbReference type="NCBI Taxonomy" id="906689"/>
    <lineage>
        <taxon>Eukaryota</taxon>
        <taxon>Viridiplantae</taxon>
        <taxon>Streptophyta</taxon>
        <taxon>Embryophyta</taxon>
        <taxon>Tracheophyta</taxon>
        <taxon>Spermatophyta</taxon>
        <taxon>Magnoliopsida</taxon>
        <taxon>Liliopsida</taxon>
        <taxon>Asparagales</taxon>
        <taxon>Orchidaceae</taxon>
        <taxon>Epidendroideae</taxon>
        <taxon>Malaxideae</taxon>
        <taxon>Dendrobiinae</taxon>
        <taxon>Dendrobium</taxon>
    </lineage>
</organism>
<name>A0A2I0VD64_9ASPA</name>
<keyword evidence="2" id="KW-1185">Reference proteome</keyword>
<dbReference type="AlphaFoldDB" id="A0A2I0VD64"/>
<gene>
    <name evidence="1" type="ORF">MA16_Dca028678</name>
</gene>
<accession>A0A2I0VD64</accession>
<proteinExistence type="predicted"/>
<evidence type="ECO:0000313" key="2">
    <source>
        <dbReference type="Proteomes" id="UP000233837"/>
    </source>
</evidence>
<dbReference type="EMBL" id="KZ504720">
    <property type="protein sequence ID" value="PKU61347.1"/>
    <property type="molecule type" value="Genomic_DNA"/>
</dbReference>
<reference evidence="1 2" key="1">
    <citation type="journal article" date="2016" name="Sci. Rep.">
        <title>The Dendrobium catenatum Lindl. genome sequence provides insights into polysaccharide synthase, floral development and adaptive evolution.</title>
        <authorList>
            <person name="Zhang G.Q."/>
            <person name="Xu Q."/>
            <person name="Bian C."/>
            <person name="Tsai W.C."/>
            <person name="Yeh C.M."/>
            <person name="Liu K.W."/>
            <person name="Yoshida K."/>
            <person name="Zhang L.S."/>
            <person name="Chang S.B."/>
            <person name="Chen F."/>
            <person name="Shi Y."/>
            <person name="Su Y.Y."/>
            <person name="Zhang Y.Q."/>
            <person name="Chen L.J."/>
            <person name="Yin Y."/>
            <person name="Lin M."/>
            <person name="Huang H."/>
            <person name="Deng H."/>
            <person name="Wang Z.W."/>
            <person name="Zhu S.L."/>
            <person name="Zhao X."/>
            <person name="Deng C."/>
            <person name="Niu S.C."/>
            <person name="Huang J."/>
            <person name="Wang M."/>
            <person name="Liu G.H."/>
            <person name="Yang H.J."/>
            <person name="Xiao X.J."/>
            <person name="Hsiao Y.Y."/>
            <person name="Wu W.L."/>
            <person name="Chen Y.Y."/>
            <person name="Mitsuda N."/>
            <person name="Ohme-Takagi M."/>
            <person name="Luo Y.B."/>
            <person name="Van de Peer Y."/>
            <person name="Liu Z.J."/>
        </authorList>
    </citation>
    <scope>NUCLEOTIDE SEQUENCE [LARGE SCALE GENOMIC DNA]</scope>
    <source>
        <tissue evidence="1">The whole plant</tissue>
    </source>
</reference>